<dbReference type="EMBL" id="HBUF01078484">
    <property type="protein sequence ID" value="CAG6632023.1"/>
    <property type="molecule type" value="Transcribed_RNA"/>
</dbReference>
<feature type="region of interest" description="Disordered" evidence="4">
    <location>
        <begin position="506"/>
        <end position="630"/>
    </location>
</feature>
<dbReference type="SMART" id="SM00451">
    <property type="entry name" value="ZnF_U1"/>
    <property type="match status" value="2"/>
</dbReference>
<dbReference type="InterPro" id="IPR056345">
    <property type="entry name" value="Znf-C2H2_CIZ1"/>
</dbReference>
<name>A0A8D8QIE3_9HEMI</name>
<evidence type="ECO:0000256" key="3">
    <source>
        <dbReference type="ARBA" id="ARBA00022833"/>
    </source>
</evidence>
<feature type="domain" description="U1-type" evidence="6">
    <location>
        <begin position="196"/>
        <end position="230"/>
    </location>
</feature>
<protein>
    <submittedName>
        <fullName evidence="7">Zinc finger protein on ecdysone puffs</fullName>
    </submittedName>
</protein>
<feature type="compositionally biased region" description="Low complexity" evidence="4">
    <location>
        <begin position="1"/>
        <end position="12"/>
    </location>
</feature>
<dbReference type="InterPro" id="IPR013087">
    <property type="entry name" value="Znf_C2H2_type"/>
</dbReference>
<feature type="domain" description="U1-type" evidence="6">
    <location>
        <begin position="461"/>
        <end position="495"/>
    </location>
</feature>
<dbReference type="SUPFAM" id="SSF57667">
    <property type="entry name" value="beta-beta-alpha zinc fingers"/>
    <property type="match status" value="1"/>
</dbReference>
<dbReference type="Pfam" id="PF23330">
    <property type="entry name" value="zf-C2H2_14"/>
    <property type="match status" value="1"/>
</dbReference>
<feature type="domain" description="C2H2-type" evidence="5">
    <location>
        <begin position="464"/>
        <end position="488"/>
    </location>
</feature>
<feature type="compositionally biased region" description="Low complexity" evidence="4">
    <location>
        <begin position="123"/>
        <end position="157"/>
    </location>
</feature>
<feature type="domain" description="C2H2-type" evidence="5">
    <location>
        <begin position="302"/>
        <end position="326"/>
    </location>
</feature>
<feature type="domain" description="C2H2-type" evidence="5">
    <location>
        <begin position="199"/>
        <end position="223"/>
    </location>
</feature>
<feature type="compositionally biased region" description="Basic residues" evidence="4">
    <location>
        <begin position="620"/>
        <end position="630"/>
    </location>
</feature>
<organism evidence="7">
    <name type="scientific">Cacopsylla melanoneura</name>
    <dbReference type="NCBI Taxonomy" id="428564"/>
    <lineage>
        <taxon>Eukaryota</taxon>
        <taxon>Metazoa</taxon>
        <taxon>Ecdysozoa</taxon>
        <taxon>Arthropoda</taxon>
        <taxon>Hexapoda</taxon>
        <taxon>Insecta</taxon>
        <taxon>Pterygota</taxon>
        <taxon>Neoptera</taxon>
        <taxon>Paraneoptera</taxon>
        <taxon>Hemiptera</taxon>
        <taxon>Sternorrhyncha</taxon>
        <taxon>Psylloidea</taxon>
        <taxon>Psyllidae</taxon>
        <taxon>Psyllinae</taxon>
        <taxon>Cacopsylla</taxon>
    </lineage>
</organism>
<dbReference type="EMBL" id="HBUF01078487">
    <property type="protein sequence ID" value="CAG6632039.1"/>
    <property type="molecule type" value="Transcribed_RNA"/>
</dbReference>
<dbReference type="InterPro" id="IPR026811">
    <property type="entry name" value="CIZ1"/>
</dbReference>
<feature type="compositionally biased region" description="Basic and acidic residues" evidence="4">
    <location>
        <begin position="158"/>
        <end position="185"/>
    </location>
</feature>
<dbReference type="EMBL" id="HBUF01078486">
    <property type="protein sequence ID" value="CAG6632034.1"/>
    <property type="molecule type" value="Transcribed_RNA"/>
</dbReference>
<keyword evidence="2" id="KW-0863">Zinc-finger</keyword>
<feature type="compositionally biased region" description="Polar residues" evidence="4">
    <location>
        <begin position="105"/>
        <end position="115"/>
    </location>
</feature>
<evidence type="ECO:0000256" key="1">
    <source>
        <dbReference type="ARBA" id="ARBA00022723"/>
    </source>
</evidence>
<dbReference type="PANTHER" id="PTHR15491">
    <property type="match status" value="1"/>
</dbReference>
<feature type="region of interest" description="Disordered" evidence="4">
    <location>
        <begin position="376"/>
        <end position="405"/>
    </location>
</feature>
<dbReference type="Pfam" id="PF12171">
    <property type="entry name" value="zf-C2H2_jaz"/>
    <property type="match status" value="1"/>
</dbReference>
<dbReference type="InterPro" id="IPR036236">
    <property type="entry name" value="Znf_C2H2_sf"/>
</dbReference>
<dbReference type="EMBL" id="HBUF01078490">
    <property type="protein sequence ID" value="CAG6632055.1"/>
    <property type="molecule type" value="Transcribed_RNA"/>
</dbReference>
<dbReference type="AlphaFoldDB" id="A0A8D8QIE3"/>
<reference evidence="7" key="1">
    <citation type="submission" date="2021-05" db="EMBL/GenBank/DDBJ databases">
        <authorList>
            <person name="Alioto T."/>
            <person name="Alioto T."/>
            <person name="Gomez Garrido J."/>
        </authorList>
    </citation>
    <scope>NUCLEOTIDE SEQUENCE</scope>
</reference>
<feature type="compositionally biased region" description="Acidic residues" evidence="4">
    <location>
        <begin position="384"/>
        <end position="396"/>
    </location>
</feature>
<evidence type="ECO:0000256" key="2">
    <source>
        <dbReference type="ARBA" id="ARBA00022771"/>
    </source>
</evidence>
<feature type="compositionally biased region" description="Acidic residues" evidence="4">
    <location>
        <begin position="577"/>
        <end position="586"/>
    </location>
</feature>
<dbReference type="GO" id="GO:0008270">
    <property type="term" value="F:zinc ion binding"/>
    <property type="evidence" value="ECO:0007669"/>
    <property type="project" value="UniProtKB-KW"/>
</dbReference>
<dbReference type="EMBL" id="HBUF01240153">
    <property type="protein sequence ID" value="CAG6676563.1"/>
    <property type="molecule type" value="Transcribed_RNA"/>
</dbReference>
<feature type="compositionally biased region" description="Acidic residues" evidence="4">
    <location>
        <begin position="593"/>
        <end position="603"/>
    </location>
</feature>
<proteinExistence type="predicted"/>
<evidence type="ECO:0000313" key="7">
    <source>
        <dbReference type="EMBL" id="CAG6632055.1"/>
    </source>
</evidence>
<feature type="region of interest" description="Disordered" evidence="4">
    <location>
        <begin position="1"/>
        <end position="37"/>
    </location>
</feature>
<dbReference type="EMBL" id="HBUF01581800">
    <property type="protein sequence ID" value="CAG6770448.1"/>
    <property type="molecule type" value="Transcribed_RNA"/>
</dbReference>
<sequence>MSYNRNRGNNQGKWGGQNNYGGNNMGSVNPWDSGSNMNPGANVLNSLVGNAPDAVQQLLAASKILSNVLAPQQNLLPNPQVSMMNQGGYGGNRGMGNYNDRFNRGGNQQRDNWGGQNRHRNDSGNYRNNNRGNLNQNQNQQRNKSHVSSSSSSLASSQKKETKVFKKEESNKDETASADKEDPKAKDVNRYADIPKALLYCHVCRKYMWDDVSFDNHVKGRNHKLMLEELDKLYKMQCEIMRQEFRMSEQQHGWYYDKAQRMGKKVKKAMEYCTMCDLNYHGTRGFHRKSTKHQELKHFLHPKCNICNLEFPTRLEWDEHILLPVHLKNMAVRRAELKPDLKDDDFDFDDFLYVSDLSDYLASDLKPASSILTDVTPVGAEKDEKEDEDEKEEGDDDEKKEKRDKKEKVDESSIVFYNDDESVTENYLDEIRNLSEDDYTKKVFVRYNTSIPAGTEFVVQSAGHLCRICNLFVGTRDEALKHCKAYAHHISLVNVLAKVNQARKTVRKRSYKDGKDEEDVEMKDAAAGGEEGNWKRRKVVAKEDNGTVGAGNEKKMEVDAEEEEEEVEEVNGRGGEEEKEEQSGGEEEVKAEVEDEEVDEQEEPSPPTPPPAKTPARGTPRARRGRGIKK</sequence>
<keyword evidence="3" id="KW-0862">Zinc</keyword>
<dbReference type="EMBL" id="HBUF01581802">
    <property type="protein sequence ID" value="CAG6770455.1"/>
    <property type="molecule type" value="Transcribed_RNA"/>
</dbReference>
<dbReference type="InterPro" id="IPR003604">
    <property type="entry name" value="Matrin/U1-like-C_Znf_C2H2"/>
</dbReference>
<evidence type="ECO:0000259" key="6">
    <source>
        <dbReference type="SMART" id="SM00451"/>
    </source>
</evidence>
<feature type="region of interest" description="Disordered" evidence="4">
    <location>
        <begin position="77"/>
        <end position="185"/>
    </location>
</feature>
<dbReference type="SMART" id="SM00355">
    <property type="entry name" value="ZnF_C2H2"/>
    <property type="match status" value="3"/>
</dbReference>
<dbReference type="PANTHER" id="PTHR15491:SF9">
    <property type="entry name" value="CIP1-INTERACTING ZINC FINGER PROTEIN"/>
    <property type="match status" value="1"/>
</dbReference>
<feature type="compositionally biased region" description="Acidic residues" evidence="4">
    <location>
        <begin position="559"/>
        <end position="569"/>
    </location>
</feature>
<evidence type="ECO:0000256" key="4">
    <source>
        <dbReference type="SAM" id="MobiDB-lite"/>
    </source>
</evidence>
<dbReference type="EMBL" id="HBUF01078483">
    <property type="protein sequence ID" value="CAG6632018.1"/>
    <property type="molecule type" value="Transcribed_RNA"/>
</dbReference>
<accession>A0A8D8QIE3</accession>
<dbReference type="GO" id="GO:0003676">
    <property type="term" value="F:nucleic acid binding"/>
    <property type="evidence" value="ECO:0007669"/>
    <property type="project" value="InterPro"/>
</dbReference>
<dbReference type="EMBL" id="HBUF01240151">
    <property type="protein sequence ID" value="CAG6676558.1"/>
    <property type="molecule type" value="Transcribed_RNA"/>
</dbReference>
<evidence type="ECO:0000259" key="5">
    <source>
        <dbReference type="SMART" id="SM00355"/>
    </source>
</evidence>
<dbReference type="InterPro" id="IPR022755">
    <property type="entry name" value="Znf_C2H2_jaz"/>
</dbReference>
<dbReference type="GO" id="GO:0005634">
    <property type="term" value="C:nucleus"/>
    <property type="evidence" value="ECO:0007669"/>
    <property type="project" value="TreeGrafter"/>
</dbReference>
<keyword evidence="1" id="KW-0479">Metal-binding</keyword>
<feature type="compositionally biased region" description="Pro residues" evidence="4">
    <location>
        <begin position="604"/>
        <end position="613"/>
    </location>
</feature>